<reference evidence="2" key="1">
    <citation type="submission" date="2023-07" db="EMBL/GenBank/DDBJ databases">
        <title>30 novel species of actinomycetes from the DSMZ collection.</title>
        <authorList>
            <person name="Nouioui I."/>
        </authorList>
    </citation>
    <scope>NUCLEOTIDE SEQUENCE [LARGE SCALE GENOMIC DNA]</scope>
    <source>
        <strain evidence="2">DSM 44938</strain>
    </source>
</reference>
<keyword evidence="2" id="KW-1185">Reference proteome</keyword>
<dbReference type="EMBL" id="JAVREL010000023">
    <property type="protein sequence ID" value="MDT0346772.1"/>
    <property type="molecule type" value="Genomic_DNA"/>
</dbReference>
<evidence type="ECO:0000313" key="1">
    <source>
        <dbReference type="EMBL" id="MDT0346772.1"/>
    </source>
</evidence>
<comment type="caution">
    <text evidence="1">The sequence shown here is derived from an EMBL/GenBank/DDBJ whole genome shotgun (WGS) entry which is preliminary data.</text>
</comment>
<gene>
    <name evidence="1" type="ORF">RM590_29935</name>
</gene>
<accession>A0ABU2MYN9</accession>
<organism evidence="1 2">
    <name type="scientific">Streptomyces litchfieldiae</name>
    <dbReference type="NCBI Taxonomy" id="3075543"/>
    <lineage>
        <taxon>Bacteria</taxon>
        <taxon>Bacillati</taxon>
        <taxon>Actinomycetota</taxon>
        <taxon>Actinomycetes</taxon>
        <taxon>Kitasatosporales</taxon>
        <taxon>Streptomycetaceae</taxon>
        <taxon>Streptomyces</taxon>
    </lineage>
</organism>
<protein>
    <submittedName>
        <fullName evidence="1">Uncharacterized protein</fullName>
    </submittedName>
</protein>
<dbReference type="RefSeq" id="WP_311707889.1">
    <property type="nucleotide sequence ID" value="NZ_JAVREL010000023.1"/>
</dbReference>
<proteinExistence type="predicted"/>
<evidence type="ECO:0000313" key="2">
    <source>
        <dbReference type="Proteomes" id="UP001183246"/>
    </source>
</evidence>
<dbReference type="Proteomes" id="UP001183246">
    <property type="component" value="Unassembled WGS sequence"/>
</dbReference>
<sequence length="167" mass="19126">MVYVKLPTMSLDGEWSVSDPEPLVAERLLSALPAPPLAEADPQTRWGIVYDSLLTAQDVMHDHMSLLFGDRESVTQKSGRVEMINMFFAIGPVLHAIRTYRGFQQHRLLLDARARQRRSWRERWRDRLSSRGGGTANETASSMFYEQLVELERDVAELRRLLREAAG</sequence>
<name>A0ABU2MYN9_9ACTN</name>